<keyword evidence="11" id="KW-0407">Ion channel</keyword>
<dbReference type="GO" id="GO:0015276">
    <property type="term" value="F:ligand-gated monoatomic ion channel activity"/>
    <property type="evidence" value="ECO:0007669"/>
    <property type="project" value="InterPro"/>
</dbReference>
<evidence type="ECO:0000256" key="5">
    <source>
        <dbReference type="ARBA" id="ARBA00022989"/>
    </source>
</evidence>
<dbReference type="PANTHER" id="PTHR42643:SF30">
    <property type="entry name" value="IONOTROPIC RECEPTOR 40A-RELATED"/>
    <property type="match status" value="1"/>
</dbReference>
<keyword evidence="7 12" id="KW-0472">Membrane</keyword>
<accession>A0A084VWM3</accession>
<dbReference type="VEuPathDB" id="VectorBase:ASIS010183"/>
<dbReference type="SUPFAM" id="SSF53850">
    <property type="entry name" value="Periplasmic binding protein-like II"/>
    <property type="match status" value="1"/>
</dbReference>
<sequence>MWLIVGIFIRSSVCEIAIPPQPNISRYDYLLVPLARHYRMSNLAVNFCLENDVRLLSSSEELDTINALLHGHMDWMVVTVHYSTQCGQMRFFQNVFLAATYRSLEEMVSSMDYECYDAAGFYMVTVADRMLNETSIVQVFGTLWKYRIINVVFIAPLSGANYRAYSFDPYQHTSFCGSIQLVRVDRYVGHRWQILSHWFRGSMRNFHGCPLRIGTIEAKPFSMVQQRGGKTVYMGLEVDIMKAIARRLNFSFEFVTPPGRVKWGVLRAGNSTGLMGMILRAEVDFGFGAVGHSPNRSQMLRSSYPGIITQMIMAIPPRRPHTSLEKLFQPFSPSAWTLIVVCYSVLCALSVVVCYGRRHPSVERMPGMFYTFWIILLGGPGGNVRRHSTRIYVISLLLNAFVVRNLYQSALFRYLKSSDLASSKLHTYDDINAAGLYYYMYPTSRIFFVDNPWVNNRIRTLHDEELDWDEVMYNISQHRLPGVLTLPLESISYYVKYHGQRGMVYVGQDTGISYYIGFHFPRMSALKDPFDRLLHRFYDAGLIVHWKRSFRDNPNTWIHKNEDKDNVPTPLHLHQLSGGFYLWAFCTLLTIGVFVTEVVRFKINSASRH</sequence>
<evidence type="ECO:0000256" key="8">
    <source>
        <dbReference type="ARBA" id="ARBA00023170"/>
    </source>
</evidence>
<evidence type="ECO:0000256" key="12">
    <source>
        <dbReference type="SAM" id="Phobius"/>
    </source>
</evidence>
<evidence type="ECO:0000256" key="6">
    <source>
        <dbReference type="ARBA" id="ARBA00023065"/>
    </source>
</evidence>
<dbReference type="InterPro" id="IPR056198">
    <property type="entry name" value="LBD_receptor"/>
</dbReference>
<dbReference type="EMBL" id="KE525181">
    <property type="protein sequence ID" value="KFB42367.1"/>
    <property type="molecule type" value="Genomic_DNA"/>
</dbReference>
<dbReference type="Pfam" id="PF24061">
    <property type="entry name" value="LBD_receptor"/>
    <property type="match status" value="1"/>
</dbReference>
<dbReference type="EnsemblMetazoa" id="ASIC010058-RA">
    <property type="protein sequence ID" value="ASIC010058-PA"/>
    <property type="gene ID" value="ASIC010058"/>
</dbReference>
<organism evidence="14">
    <name type="scientific">Anopheles sinensis</name>
    <name type="common">Mosquito</name>
    <dbReference type="NCBI Taxonomy" id="74873"/>
    <lineage>
        <taxon>Eukaryota</taxon>
        <taxon>Metazoa</taxon>
        <taxon>Ecdysozoa</taxon>
        <taxon>Arthropoda</taxon>
        <taxon>Hexapoda</taxon>
        <taxon>Insecta</taxon>
        <taxon>Pterygota</taxon>
        <taxon>Neoptera</taxon>
        <taxon>Endopterygota</taxon>
        <taxon>Diptera</taxon>
        <taxon>Nematocera</taxon>
        <taxon>Culicoidea</taxon>
        <taxon>Culicidae</taxon>
        <taxon>Anophelinae</taxon>
        <taxon>Anopheles</taxon>
    </lineage>
</organism>
<protein>
    <submittedName>
        <fullName evidence="14">AGAP013363-PA-like protein</fullName>
    </submittedName>
</protein>
<keyword evidence="16" id="KW-1185">Reference proteome</keyword>
<keyword evidence="4 12" id="KW-0812">Transmembrane</keyword>
<evidence type="ECO:0000256" key="10">
    <source>
        <dbReference type="ARBA" id="ARBA00023286"/>
    </source>
</evidence>
<keyword evidence="6" id="KW-0406">Ion transport</keyword>
<keyword evidence="9" id="KW-0325">Glycoprotein</keyword>
<reference evidence="15" key="2">
    <citation type="submission" date="2020-05" db="UniProtKB">
        <authorList>
            <consortium name="EnsemblMetazoa"/>
        </authorList>
    </citation>
    <scope>IDENTIFICATION</scope>
</reference>
<keyword evidence="10" id="KW-1071">Ligand-gated ion channel</keyword>
<evidence type="ECO:0000313" key="14">
    <source>
        <dbReference type="EMBL" id="KFB42367.1"/>
    </source>
</evidence>
<evidence type="ECO:0000256" key="11">
    <source>
        <dbReference type="ARBA" id="ARBA00023303"/>
    </source>
</evidence>
<dbReference type="PANTHER" id="PTHR42643">
    <property type="entry name" value="IONOTROPIC RECEPTOR 20A-RELATED"/>
    <property type="match status" value="1"/>
</dbReference>
<keyword evidence="8" id="KW-0675">Receptor</keyword>
<dbReference type="Proteomes" id="UP000030765">
    <property type="component" value="Unassembled WGS sequence"/>
</dbReference>
<evidence type="ECO:0000313" key="16">
    <source>
        <dbReference type="Proteomes" id="UP000030765"/>
    </source>
</evidence>
<keyword evidence="3" id="KW-1003">Cell membrane</keyword>
<dbReference type="GO" id="GO:0005886">
    <property type="term" value="C:plasma membrane"/>
    <property type="evidence" value="ECO:0007669"/>
    <property type="project" value="UniProtKB-SubCell"/>
</dbReference>
<proteinExistence type="predicted"/>
<dbReference type="Gene3D" id="1.10.287.70">
    <property type="match status" value="1"/>
</dbReference>
<dbReference type="InterPro" id="IPR052192">
    <property type="entry name" value="Insect_Ionotropic_Sensory_Rcpt"/>
</dbReference>
<feature type="transmembrane region" description="Helical" evidence="12">
    <location>
        <begin position="367"/>
        <end position="384"/>
    </location>
</feature>
<dbReference type="Pfam" id="PF10613">
    <property type="entry name" value="Lig_chan-Glu_bd"/>
    <property type="match status" value="1"/>
</dbReference>
<keyword evidence="2" id="KW-0813">Transport</keyword>
<comment type="subcellular location">
    <subcellularLocation>
        <location evidence="1">Cell membrane</location>
        <topology evidence="1">Multi-pass membrane protein</topology>
    </subcellularLocation>
</comment>
<keyword evidence="5 12" id="KW-1133">Transmembrane helix</keyword>
<dbReference type="STRING" id="74873.A0A084VWM3"/>
<evidence type="ECO:0000256" key="7">
    <source>
        <dbReference type="ARBA" id="ARBA00023136"/>
    </source>
</evidence>
<dbReference type="EMBL" id="ATLV01017661">
    <property type="status" value="NOT_ANNOTATED_CDS"/>
    <property type="molecule type" value="Genomic_DNA"/>
</dbReference>
<dbReference type="AlphaFoldDB" id="A0A084VWM3"/>
<evidence type="ECO:0000256" key="4">
    <source>
        <dbReference type="ARBA" id="ARBA00022692"/>
    </source>
</evidence>
<name>A0A084VWM3_ANOSI</name>
<feature type="transmembrane region" description="Helical" evidence="12">
    <location>
        <begin position="335"/>
        <end position="355"/>
    </location>
</feature>
<feature type="domain" description="Ionotropic glutamate receptor L-glutamate and glycine-binding" evidence="13">
    <location>
        <begin position="220"/>
        <end position="280"/>
    </location>
</feature>
<evidence type="ECO:0000256" key="2">
    <source>
        <dbReference type="ARBA" id="ARBA00022448"/>
    </source>
</evidence>
<dbReference type="OrthoDB" id="7725497at2759"/>
<evidence type="ECO:0000259" key="13">
    <source>
        <dbReference type="SMART" id="SM00918"/>
    </source>
</evidence>
<dbReference type="InterPro" id="IPR019594">
    <property type="entry name" value="Glu/Gly-bd"/>
</dbReference>
<evidence type="ECO:0000313" key="15">
    <source>
        <dbReference type="EnsemblMetazoa" id="ASIC010058-PA"/>
    </source>
</evidence>
<evidence type="ECO:0000256" key="9">
    <source>
        <dbReference type="ARBA" id="ARBA00023180"/>
    </source>
</evidence>
<evidence type="ECO:0000256" key="3">
    <source>
        <dbReference type="ARBA" id="ARBA00022475"/>
    </source>
</evidence>
<reference evidence="14 16" key="1">
    <citation type="journal article" date="2014" name="BMC Genomics">
        <title>Genome sequence of Anopheles sinensis provides insight into genetics basis of mosquito competence for malaria parasites.</title>
        <authorList>
            <person name="Zhou D."/>
            <person name="Zhang D."/>
            <person name="Ding G."/>
            <person name="Shi L."/>
            <person name="Hou Q."/>
            <person name="Ye Y."/>
            <person name="Xu Y."/>
            <person name="Zhou H."/>
            <person name="Xiong C."/>
            <person name="Li S."/>
            <person name="Yu J."/>
            <person name="Hong S."/>
            <person name="Yu X."/>
            <person name="Zou P."/>
            <person name="Chen C."/>
            <person name="Chang X."/>
            <person name="Wang W."/>
            <person name="Lv Y."/>
            <person name="Sun Y."/>
            <person name="Ma L."/>
            <person name="Shen B."/>
            <person name="Zhu C."/>
        </authorList>
    </citation>
    <scope>NUCLEOTIDE SEQUENCE [LARGE SCALE GENOMIC DNA]</scope>
</reference>
<evidence type="ECO:0000256" key="1">
    <source>
        <dbReference type="ARBA" id="ARBA00004651"/>
    </source>
</evidence>
<dbReference type="OMA" id="ANENIDW"/>
<feature type="transmembrane region" description="Helical" evidence="12">
    <location>
        <begin position="580"/>
        <end position="599"/>
    </location>
</feature>
<dbReference type="VEuPathDB" id="VectorBase:ASIC010058"/>
<dbReference type="Gene3D" id="3.40.190.10">
    <property type="entry name" value="Periplasmic binding protein-like II"/>
    <property type="match status" value="1"/>
</dbReference>
<gene>
    <name evidence="14" type="ORF">ZHAS_00010058</name>
</gene>
<dbReference type="SMART" id="SM00918">
    <property type="entry name" value="Lig_chan-Glu_bd"/>
    <property type="match status" value="1"/>
</dbReference>